<dbReference type="GO" id="GO:0006355">
    <property type="term" value="P:regulation of DNA-templated transcription"/>
    <property type="evidence" value="ECO:0007669"/>
    <property type="project" value="InterPro"/>
</dbReference>
<reference evidence="3 4" key="1">
    <citation type="submission" date="2020-04" db="EMBL/GenBank/DDBJ databases">
        <title>Perkinsus olseni comparative genomics.</title>
        <authorList>
            <person name="Bogema D.R."/>
        </authorList>
    </citation>
    <scope>NUCLEOTIDE SEQUENCE [LARGE SCALE GENOMIC DNA]</scope>
    <source>
        <strain evidence="3 4">ATCC PRA-207</strain>
    </source>
</reference>
<evidence type="ECO:0000259" key="2">
    <source>
        <dbReference type="SMART" id="SM00244"/>
    </source>
</evidence>
<proteinExistence type="predicted"/>
<dbReference type="Proteomes" id="UP000553632">
    <property type="component" value="Unassembled WGS sequence"/>
</dbReference>
<dbReference type="AlphaFoldDB" id="A0A7J6TGD1"/>
<keyword evidence="4" id="KW-1185">Reference proteome</keyword>
<dbReference type="CDD" id="cd03407">
    <property type="entry name" value="SPFH_like_u4"/>
    <property type="match status" value="1"/>
</dbReference>
<evidence type="ECO:0000313" key="3">
    <source>
        <dbReference type="EMBL" id="KAF4744319.1"/>
    </source>
</evidence>
<protein>
    <submittedName>
        <fullName evidence="3">HIR complex subunit</fullName>
    </submittedName>
</protein>
<feature type="domain" description="Band 7" evidence="2">
    <location>
        <begin position="2"/>
        <end position="185"/>
    </location>
</feature>
<dbReference type="InterPro" id="IPR009044">
    <property type="entry name" value="ssDNA-bd_transcriptional_reg"/>
</dbReference>
<dbReference type="Gene3D" id="3.30.479.30">
    <property type="entry name" value="Band 7 domain"/>
    <property type="match status" value="1"/>
</dbReference>
<dbReference type="Gene3D" id="2.30.31.10">
    <property type="entry name" value="Transcriptional Coactivator Pc4, Chain A"/>
    <property type="match status" value="1"/>
</dbReference>
<dbReference type="PANTHER" id="PTHR43327">
    <property type="entry name" value="STOMATIN-LIKE PROTEIN 2, MITOCHONDRIAL"/>
    <property type="match status" value="1"/>
</dbReference>
<dbReference type="SMART" id="SM00244">
    <property type="entry name" value="PHB"/>
    <property type="match status" value="1"/>
</dbReference>
<dbReference type="PANTHER" id="PTHR43327:SF10">
    <property type="entry name" value="STOMATIN-LIKE PROTEIN 2, MITOCHONDRIAL"/>
    <property type="match status" value="1"/>
</dbReference>
<dbReference type="Pfam" id="PF01145">
    <property type="entry name" value="Band_7"/>
    <property type="match status" value="1"/>
</dbReference>
<name>A0A7J6TGD1_PEROL</name>
<dbReference type="InterPro" id="IPR050710">
    <property type="entry name" value="Band7/mec-2_domain"/>
</dbReference>
<organism evidence="3 4">
    <name type="scientific">Perkinsus olseni</name>
    <name type="common">Perkinsus atlanticus</name>
    <dbReference type="NCBI Taxonomy" id="32597"/>
    <lineage>
        <taxon>Eukaryota</taxon>
        <taxon>Sar</taxon>
        <taxon>Alveolata</taxon>
        <taxon>Perkinsozoa</taxon>
        <taxon>Perkinsea</taxon>
        <taxon>Perkinsida</taxon>
        <taxon>Perkinsidae</taxon>
        <taxon>Perkinsus</taxon>
    </lineage>
</organism>
<dbReference type="SUPFAM" id="SSF117892">
    <property type="entry name" value="Band 7/SPFH domain"/>
    <property type="match status" value="1"/>
</dbReference>
<accession>A0A7J6TGD1</accession>
<dbReference type="InterPro" id="IPR036013">
    <property type="entry name" value="Band_7/SPFH_dom_sf"/>
</dbReference>
<comment type="caution">
    <text evidence="3">The sequence shown here is derived from an EMBL/GenBank/DDBJ whole genome shotgun (WGS) entry which is preliminary data.</text>
</comment>
<evidence type="ECO:0000313" key="4">
    <source>
        <dbReference type="Proteomes" id="UP000553632"/>
    </source>
</evidence>
<gene>
    <name evidence="3" type="primary">HIR1_2</name>
    <name evidence="3" type="ORF">FOZ63_007107</name>
</gene>
<sequence>MGCVQTVPNDRVAVVTKFGKFDRLAHPGLLCLPVPCICVRAGDVSVRIQETSMTCETKTKDNVFVSIQVAVQYEVIKSKIYEAFYRLHNPTVQINSYVFDVVRSTVPGMLLDDVFESKDEEYWASYGTVYKAVSVKATFPYRPVAKQVKDQLQKIMSEFGFQINQALVTDISPNRKVRDAMNEINANRRLRVAATEKAEAEKVVIVKQAEAEAESKFLQGQGVARQRKAIVDGLRESVGDFQEAIHEMSAKDVLELVLVTQYFDTLKEVGSSSKANTVFVSTSQKSVTDEIKMGVMQARAGAGLGIFDGFTVEGRNAKLDVTAIMPVLERANDGGVSVVREGRIKWTFSPKGLGRSVTVSLPPVTIGSLLQATTCTKLSLATFWKMPEYADPNIPSKIELGPSKDGKQLLISIAQRSEDEGSEVNRISVEAGPGDLKGMQTMMESLLPSLYGWKLIPIDVGDAQAEEHHQDPSAGRDSAQGSKAAPGPSVDDFFD</sequence>
<feature type="region of interest" description="Disordered" evidence="1">
    <location>
        <begin position="462"/>
        <end position="495"/>
    </location>
</feature>
<dbReference type="InterPro" id="IPR001107">
    <property type="entry name" value="Band_7"/>
</dbReference>
<evidence type="ECO:0000256" key="1">
    <source>
        <dbReference type="SAM" id="MobiDB-lite"/>
    </source>
</evidence>
<dbReference type="EMBL" id="JABANO010010919">
    <property type="protein sequence ID" value="KAF4744319.1"/>
    <property type="molecule type" value="Genomic_DNA"/>
</dbReference>
<dbReference type="GO" id="GO:0003677">
    <property type="term" value="F:DNA binding"/>
    <property type="evidence" value="ECO:0007669"/>
    <property type="project" value="InterPro"/>
</dbReference>